<dbReference type="AlphaFoldDB" id="A0A5C5VR60"/>
<dbReference type="PROSITE" id="PS00523">
    <property type="entry name" value="SULFATASE_1"/>
    <property type="match status" value="1"/>
</dbReference>
<keyword evidence="2" id="KW-0479">Metal-binding</keyword>
<evidence type="ECO:0000256" key="2">
    <source>
        <dbReference type="ARBA" id="ARBA00022723"/>
    </source>
</evidence>
<evidence type="ECO:0000313" key="6">
    <source>
        <dbReference type="EMBL" id="TWT40169.1"/>
    </source>
</evidence>
<organism evidence="6 7">
    <name type="scientific">Botrimarina hoheduenensis</name>
    <dbReference type="NCBI Taxonomy" id="2528000"/>
    <lineage>
        <taxon>Bacteria</taxon>
        <taxon>Pseudomonadati</taxon>
        <taxon>Planctomycetota</taxon>
        <taxon>Planctomycetia</taxon>
        <taxon>Pirellulales</taxon>
        <taxon>Lacipirellulaceae</taxon>
        <taxon>Botrimarina</taxon>
    </lineage>
</organism>
<keyword evidence="3 6" id="KW-0378">Hydrolase</keyword>
<dbReference type="Pfam" id="PF00884">
    <property type="entry name" value="Sulfatase"/>
    <property type="match status" value="1"/>
</dbReference>
<name>A0A5C5VR60_9BACT</name>
<sequence>MPDFFACLRGQRQGRKWLVVVTALPVLLAGLPARSAPPNVVLIVADDLGWGDLSHNGNTNLHTPALDQLSAEGATFKRFYVQPVCAPTRAELLTGCYHPRVGVSGVSEGLERLNATRPTIADRFRAAGYATAAFGKWHNGTQAPHHPLCRGFDEFYGFTSGHWGHYYDFWLDHNGELEKGNGYAADDFTDHAIDWIDTQHTKPFLLLLAFNTPHSPMQVPDRWWASHAAQELVGRATEPSKEDFPHTRAALAMCENLDHNVGRLLEHVKTLGLEEQTIIVFLSDNGPNGHRWNDGLKGIKGSVEEGGVRSPLLVRWTGKIPPGRVVSTNSAAIDLTPTLTQLADIPLPDVTELDGISLADELLDQTAALNASLPVGTDRILYSHWAGRIAARSGGYLRDERGRLYDLRIDPIQQHNVAQQHPAISARLSAAVNAWRTRMEIDRSHEAVPFLVGRPGLPITPLPARDAVGTGHVRRSNRYPNCSYFSGWRSPEDRVVWHVDVEQAGRYEATLFAAIPAASVGDRLTLHTPTGKATVTLTQATDTRPLGAAADRTPRQEGDVLDFHPFRLGVVPLQRGPQSLSLGVTPVKTTAVRDHEGPAVWHLSLRRMAADEKP</sequence>
<dbReference type="PANTHER" id="PTHR42693:SF53">
    <property type="entry name" value="ENDO-4-O-SULFATASE"/>
    <property type="match status" value="1"/>
</dbReference>
<dbReference type="CDD" id="cd16146">
    <property type="entry name" value="ARS_like"/>
    <property type="match status" value="1"/>
</dbReference>
<dbReference type="InterPro" id="IPR024607">
    <property type="entry name" value="Sulfatase_CS"/>
</dbReference>
<reference evidence="6 7" key="1">
    <citation type="submission" date="2019-02" db="EMBL/GenBank/DDBJ databases">
        <title>Deep-cultivation of Planctomycetes and their phenomic and genomic characterization uncovers novel biology.</title>
        <authorList>
            <person name="Wiegand S."/>
            <person name="Jogler M."/>
            <person name="Boedeker C."/>
            <person name="Pinto D."/>
            <person name="Vollmers J."/>
            <person name="Rivas-Marin E."/>
            <person name="Kohn T."/>
            <person name="Peeters S.H."/>
            <person name="Heuer A."/>
            <person name="Rast P."/>
            <person name="Oberbeckmann S."/>
            <person name="Bunk B."/>
            <person name="Jeske O."/>
            <person name="Meyerdierks A."/>
            <person name="Storesund J.E."/>
            <person name="Kallscheuer N."/>
            <person name="Luecker S."/>
            <person name="Lage O.M."/>
            <person name="Pohl T."/>
            <person name="Merkel B.J."/>
            <person name="Hornburger P."/>
            <person name="Mueller R.-W."/>
            <person name="Bruemmer F."/>
            <person name="Labrenz M."/>
            <person name="Spormann A.M."/>
            <person name="Op Den Camp H."/>
            <person name="Overmann J."/>
            <person name="Amann R."/>
            <person name="Jetten M.S.M."/>
            <person name="Mascher T."/>
            <person name="Medema M.H."/>
            <person name="Devos D.P."/>
            <person name="Kaster A.-K."/>
            <person name="Ovreas L."/>
            <person name="Rohde M."/>
            <person name="Galperin M.Y."/>
            <person name="Jogler C."/>
        </authorList>
    </citation>
    <scope>NUCLEOTIDE SEQUENCE [LARGE SCALE GENOMIC DNA]</scope>
    <source>
        <strain evidence="6 7">Pla111</strain>
    </source>
</reference>
<keyword evidence="7" id="KW-1185">Reference proteome</keyword>
<gene>
    <name evidence="6" type="primary">atsA_19</name>
    <name evidence="6" type="ORF">Pla111_34330</name>
</gene>
<proteinExistence type="inferred from homology"/>
<comment type="similarity">
    <text evidence="1">Belongs to the sulfatase family.</text>
</comment>
<evidence type="ECO:0000256" key="3">
    <source>
        <dbReference type="ARBA" id="ARBA00022801"/>
    </source>
</evidence>
<evidence type="ECO:0000256" key="1">
    <source>
        <dbReference type="ARBA" id="ARBA00008779"/>
    </source>
</evidence>
<feature type="domain" description="Sulfatase N-terminal" evidence="5">
    <location>
        <begin position="38"/>
        <end position="345"/>
    </location>
</feature>
<dbReference type="GO" id="GO:0004065">
    <property type="term" value="F:arylsulfatase activity"/>
    <property type="evidence" value="ECO:0007669"/>
    <property type="project" value="UniProtKB-EC"/>
</dbReference>
<keyword evidence="4" id="KW-0106">Calcium</keyword>
<dbReference type="OrthoDB" id="9783154at2"/>
<evidence type="ECO:0000313" key="7">
    <source>
        <dbReference type="Proteomes" id="UP000318995"/>
    </source>
</evidence>
<accession>A0A5C5VR60</accession>
<dbReference type="Gene3D" id="3.40.720.10">
    <property type="entry name" value="Alkaline Phosphatase, subunit A"/>
    <property type="match status" value="1"/>
</dbReference>
<protein>
    <submittedName>
        <fullName evidence="6">Arylsulfatase</fullName>
        <ecNumber evidence="6">3.1.6.1</ecNumber>
    </submittedName>
</protein>
<dbReference type="EC" id="3.1.6.1" evidence="6"/>
<dbReference type="EMBL" id="SJPH01000013">
    <property type="protein sequence ID" value="TWT40169.1"/>
    <property type="molecule type" value="Genomic_DNA"/>
</dbReference>
<dbReference type="InterPro" id="IPR000917">
    <property type="entry name" value="Sulfatase_N"/>
</dbReference>
<dbReference type="SUPFAM" id="SSF53649">
    <property type="entry name" value="Alkaline phosphatase-like"/>
    <property type="match status" value="1"/>
</dbReference>
<dbReference type="Proteomes" id="UP000318995">
    <property type="component" value="Unassembled WGS sequence"/>
</dbReference>
<comment type="caution">
    <text evidence="6">The sequence shown here is derived from an EMBL/GenBank/DDBJ whole genome shotgun (WGS) entry which is preliminary data.</text>
</comment>
<dbReference type="InterPro" id="IPR050738">
    <property type="entry name" value="Sulfatase"/>
</dbReference>
<dbReference type="RefSeq" id="WP_146575619.1">
    <property type="nucleotide sequence ID" value="NZ_SJPH01000013.1"/>
</dbReference>
<dbReference type="GO" id="GO:0046872">
    <property type="term" value="F:metal ion binding"/>
    <property type="evidence" value="ECO:0007669"/>
    <property type="project" value="UniProtKB-KW"/>
</dbReference>
<evidence type="ECO:0000259" key="5">
    <source>
        <dbReference type="Pfam" id="PF00884"/>
    </source>
</evidence>
<evidence type="ECO:0000256" key="4">
    <source>
        <dbReference type="ARBA" id="ARBA00022837"/>
    </source>
</evidence>
<dbReference type="PANTHER" id="PTHR42693">
    <property type="entry name" value="ARYLSULFATASE FAMILY MEMBER"/>
    <property type="match status" value="1"/>
</dbReference>
<dbReference type="InterPro" id="IPR017850">
    <property type="entry name" value="Alkaline_phosphatase_core_sf"/>
</dbReference>